<evidence type="ECO:0000256" key="1">
    <source>
        <dbReference type="SAM" id="SignalP"/>
    </source>
</evidence>
<dbReference type="InterPro" id="IPR025049">
    <property type="entry name" value="Mfa-like_1"/>
</dbReference>
<dbReference type="CDD" id="cd13120">
    <property type="entry name" value="BF2867_like_N"/>
    <property type="match status" value="1"/>
</dbReference>
<keyword evidence="1" id="KW-0732">Signal</keyword>
<organism evidence="2 3">
    <name type="scientific">Muribaculum gordoncarteri</name>
    <dbReference type="NCBI Taxonomy" id="2530390"/>
    <lineage>
        <taxon>Bacteria</taxon>
        <taxon>Pseudomonadati</taxon>
        <taxon>Bacteroidota</taxon>
        <taxon>Bacteroidia</taxon>
        <taxon>Bacteroidales</taxon>
        <taxon>Muribaculaceae</taxon>
        <taxon>Muribaculum</taxon>
    </lineage>
</organism>
<keyword evidence="3" id="KW-1185">Reference proteome</keyword>
<evidence type="ECO:0000313" key="3">
    <source>
        <dbReference type="Proteomes" id="UP000297031"/>
    </source>
</evidence>
<dbReference type="InterPro" id="IPR042278">
    <property type="entry name" value="Mfa-like_1_N"/>
</dbReference>
<dbReference type="CDD" id="cd13121">
    <property type="entry name" value="BF2867_like_C"/>
    <property type="match status" value="1"/>
</dbReference>
<dbReference type="KEGG" id="mgod:E7746_01105"/>
<protein>
    <submittedName>
        <fullName evidence="2">Fimbrillin family protein</fullName>
    </submittedName>
</protein>
<proteinExistence type="predicted"/>
<dbReference type="Gene3D" id="2.60.40.2620">
    <property type="entry name" value="Fimbrillin-like"/>
    <property type="match status" value="1"/>
</dbReference>
<reference evidence="2 3" key="1">
    <citation type="submission" date="2019-02" db="EMBL/GenBank/DDBJ databases">
        <title>Isolation and identification of novel species under the genus Muribaculum.</title>
        <authorList>
            <person name="Miyake S."/>
            <person name="Ding Y."/>
            <person name="Low A."/>
            <person name="Soh M."/>
            <person name="Seedorf H."/>
        </authorList>
    </citation>
    <scope>NUCLEOTIDE SEQUENCE [LARGE SCALE GENOMIC DNA]</scope>
    <source>
        <strain evidence="2 3">TLL-A4</strain>
    </source>
</reference>
<dbReference type="PROSITE" id="PS51257">
    <property type="entry name" value="PROKAR_LIPOPROTEIN"/>
    <property type="match status" value="1"/>
</dbReference>
<sequence length="347" mass="37217">MWKQSKLRHILSPRLNIYTAACIAAAALALQSCSSTSSDDDVAAGVELRFSASAADGSRATTTLTTSATLNDFKVWGTYRTKVGGSWSAQPVNVFDGVTVNKGDDGNWSYSASTPLQYWFPGCYYTFRAIHPVTVNAAFTPGSDAASDRLSVTSFDATQGVDLVAATHTRESLLQGNTVVSLDFRHLLSRVDITASVDKAVTGTFVITGITLYGFDTVGSWSSDGMTANTYGKWDNLSGRDNAYSVSGLNITLSSEPQSLLSGGNTVLMLPQAIPVGAKADITYTENGTEKTVTADIYKASYSLTGGYQPSRTYRYSFTIGPDQYILFSLPTIQDWEDAEGGNYLPQ</sequence>
<feature type="chain" id="PRO_5020613564" evidence="1">
    <location>
        <begin position="38"/>
        <end position="347"/>
    </location>
</feature>
<dbReference type="EMBL" id="CP039393">
    <property type="protein sequence ID" value="QCD34576.1"/>
    <property type="molecule type" value="Genomic_DNA"/>
</dbReference>
<dbReference type="OrthoDB" id="1007208at2"/>
<name>A0A4P7VEB7_9BACT</name>
<dbReference type="AlphaFoldDB" id="A0A4P7VEB7"/>
<dbReference type="Pfam" id="PF13149">
    <property type="entry name" value="Mfa_like_1"/>
    <property type="match status" value="1"/>
</dbReference>
<dbReference type="Proteomes" id="UP000297031">
    <property type="component" value="Chromosome"/>
</dbReference>
<feature type="signal peptide" evidence="1">
    <location>
        <begin position="1"/>
        <end position="37"/>
    </location>
</feature>
<dbReference type="RefSeq" id="WP_136409575.1">
    <property type="nucleotide sequence ID" value="NZ_CP039393.1"/>
</dbReference>
<gene>
    <name evidence="2" type="ORF">E7746_01105</name>
</gene>
<evidence type="ECO:0000313" key="2">
    <source>
        <dbReference type="EMBL" id="QCD34576.1"/>
    </source>
</evidence>
<accession>A0A4P7VEB7</accession>